<dbReference type="InterPro" id="IPR001254">
    <property type="entry name" value="Trypsin_dom"/>
</dbReference>
<organism evidence="2 3">
    <name type="scientific">Ancylostoma ceylanicum</name>
    <dbReference type="NCBI Taxonomy" id="53326"/>
    <lineage>
        <taxon>Eukaryota</taxon>
        <taxon>Metazoa</taxon>
        <taxon>Ecdysozoa</taxon>
        <taxon>Nematoda</taxon>
        <taxon>Chromadorea</taxon>
        <taxon>Rhabditida</taxon>
        <taxon>Rhabditina</taxon>
        <taxon>Rhabditomorpha</taxon>
        <taxon>Strongyloidea</taxon>
        <taxon>Ancylostomatidae</taxon>
        <taxon>Ancylostomatinae</taxon>
        <taxon>Ancylostoma</taxon>
    </lineage>
</organism>
<dbReference type="PANTHER" id="PTHR24260:SF136">
    <property type="entry name" value="GH08193P-RELATED"/>
    <property type="match status" value="1"/>
</dbReference>
<evidence type="ECO:0000313" key="2">
    <source>
        <dbReference type="EMBL" id="EPB70788.1"/>
    </source>
</evidence>
<dbReference type="GO" id="GO:0006508">
    <property type="term" value="P:proteolysis"/>
    <property type="evidence" value="ECO:0007669"/>
    <property type="project" value="InterPro"/>
</dbReference>
<dbReference type="Proteomes" id="UP000054495">
    <property type="component" value="Unassembled WGS sequence"/>
</dbReference>
<dbReference type="GO" id="GO:0004252">
    <property type="term" value="F:serine-type endopeptidase activity"/>
    <property type="evidence" value="ECO:0007669"/>
    <property type="project" value="InterPro"/>
</dbReference>
<sequence length="205" mass="22912">MIILWFLLLHGVLSDKLSPEENRRLKKECGDSWIHTSSRSQRFADKFIAIGDGVPYGEFPFVAALAPRMKGYIHHRYNYNAISYDLALIELERDVTPEHGKPICMPDVQEVLLNPLMSAGYGYIPTPKDSNPLQMVRYKQHTEDGHRITAFAPDQSLCPGDSGGPLFQFNHQRRNVLVGVASTVSKEIGEKAECAPGIAVVVYEA</sequence>
<dbReference type="EMBL" id="KE125162">
    <property type="protein sequence ID" value="EPB70788.1"/>
    <property type="molecule type" value="Genomic_DNA"/>
</dbReference>
<dbReference type="Gene3D" id="2.40.10.10">
    <property type="entry name" value="Trypsin-like serine proteases"/>
    <property type="match status" value="1"/>
</dbReference>
<protein>
    <recommendedName>
        <fullName evidence="1">Peptidase S1 domain-containing protein</fullName>
    </recommendedName>
</protein>
<dbReference type="SUPFAM" id="SSF50494">
    <property type="entry name" value="Trypsin-like serine proteases"/>
    <property type="match status" value="1"/>
</dbReference>
<dbReference type="PANTHER" id="PTHR24260">
    <property type="match status" value="1"/>
</dbReference>
<keyword evidence="3" id="KW-1185">Reference proteome</keyword>
<evidence type="ECO:0000259" key="1">
    <source>
        <dbReference type="Pfam" id="PF00089"/>
    </source>
</evidence>
<dbReference type="InterPro" id="IPR043504">
    <property type="entry name" value="Peptidase_S1_PA_chymotrypsin"/>
</dbReference>
<dbReference type="Pfam" id="PF00089">
    <property type="entry name" value="Trypsin"/>
    <property type="match status" value="1"/>
</dbReference>
<dbReference type="InterPro" id="IPR009003">
    <property type="entry name" value="Peptidase_S1_PA"/>
</dbReference>
<dbReference type="InterPro" id="IPR051333">
    <property type="entry name" value="CLIP_Serine_Protease"/>
</dbReference>
<feature type="domain" description="Peptidase S1" evidence="1">
    <location>
        <begin position="72"/>
        <end position="201"/>
    </location>
</feature>
<reference evidence="2 3" key="1">
    <citation type="submission" date="2013-05" db="EMBL/GenBank/DDBJ databases">
        <title>Draft genome of the parasitic nematode Anyclostoma ceylanicum.</title>
        <authorList>
            <person name="Mitreva M."/>
        </authorList>
    </citation>
    <scope>NUCLEOTIDE SEQUENCE [LARGE SCALE GENOMIC DNA]</scope>
</reference>
<proteinExistence type="predicted"/>
<dbReference type="AlphaFoldDB" id="A0A0D6LI03"/>
<evidence type="ECO:0000313" key="3">
    <source>
        <dbReference type="Proteomes" id="UP000054495"/>
    </source>
</evidence>
<name>A0A0D6LI03_9BILA</name>
<accession>A0A0D6LI03</accession>
<gene>
    <name evidence="2" type="ORF">ANCCEY_10111</name>
</gene>